<evidence type="ECO:0000313" key="3">
    <source>
        <dbReference type="EMBL" id="MXO56592.1"/>
    </source>
</evidence>
<dbReference type="RefSeq" id="WP_160597774.1">
    <property type="nucleotide sequence ID" value="NZ_WTYS01000001.1"/>
</dbReference>
<keyword evidence="2" id="KW-1133">Transmembrane helix</keyword>
<accession>A0A6I4SPI9</accession>
<keyword evidence="2" id="KW-0812">Transmembrane</keyword>
<feature type="transmembrane region" description="Helical" evidence="2">
    <location>
        <begin position="73"/>
        <end position="90"/>
    </location>
</feature>
<name>A0A6I4SPI9_9SPHN</name>
<keyword evidence="2" id="KW-0472">Membrane</keyword>
<dbReference type="AlphaFoldDB" id="A0A6I4SPI9"/>
<keyword evidence="4" id="KW-1185">Reference proteome</keyword>
<reference evidence="3 4" key="1">
    <citation type="submission" date="2019-12" db="EMBL/GenBank/DDBJ databases">
        <title>Genomic-based taxomic classification of the family Erythrobacteraceae.</title>
        <authorList>
            <person name="Xu L."/>
        </authorList>
    </citation>
    <scope>NUCLEOTIDE SEQUENCE [LARGE SCALE GENOMIC DNA]</scope>
    <source>
        <strain evidence="3 4">JCM 17802</strain>
    </source>
</reference>
<organism evidence="3 4">
    <name type="scientific">Pontixanthobacter gangjinensis</name>
    <dbReference type="NCBI Taxonomy" id="1028742"/>
    <lineage>
        <taxon>Bacteria</taxon>
        <taxon>Pseudomonadati</taxon>
        <taxon>Pseudomonadota</taxon>
        <taxon>Alphaproteobacteria</taxon>
        <taxon>Sphingomonadales</taxon>
        <taxon>Erythrobacteraceae</taxon>
        <taxon>Pontixanthobacter</taxon>
    </lineage>
</organism>
<feature type="transmembrane region" description="Helical" evidence="2">
    <location>
        <begin position="43"/>
        <end position="66"/>
    </location>
</feature>
<comment type="caution">
    <text evidence="3">The sequence shown here is derived from an EMBL/GenBank/DDBJ whole genome shotgun (WGS) entry which is preliminary data.</text>
</comment>
<sequence length="297" mass="31664">MLRKLPRFALVLAILLVLWFAVAMFGAKFGIIDKLFAFGTMTAAWGSMMAMGLAVIAVIALLVALLVKPRSGWLAALIALIIPLAVLGGFNQLREQAGSVPFIYDITTNTADAPMYSDALVKARTDSGENVNPLLDFNSPLGTYEKWAENEELAAKTAAQLISEGYPDLKTLIVAQSPDNALKAVKEAMEMRGFENVTADEKAGTVEGTAVVFWYGFEDDIVARIRPADSGASIDFRSTSRVGTSDLGVNAERIADLSAAVSDRLASQSPEIEVAVPKEEAVAPTPTPAPATEPESE</sequence>
<dbReference type="OrthoDB" id="1523552at2"/>
<dbReference type="Proteomes" id="UP000468943">
    <property type="component" value="Unassembled WGS sequence"/>
</dbReference>
<feature type="region of interest" description="Disordered" evidence="1">
    <location>
        <begin position="276"/>
        <end position="297"/>
    </location>
</feature>
<protein>
    <submittedName>
        <fullName evidence="3">DUF1499 domain-containing protein</fullName>
    </submittedName>
</protein>
<dbReference type="Pfam" id="PF07386">
    <property type="entry name" value="DUF1499"/>
    <property type="match status" value="1"/>
</dbReference>
<evidence type="ECO:0000256" key="2">
    <source>
        <dbReference type="SAM" id="Phobius"/>
    </source>
</evidence>
<dbReference type="EMBL" id="WTYS01000001">
    <property type="protein sequence ID" value="MXO56592.1"/>
    <property type="molecule type" value="Genomic_DNA"/>
</dbReference>
<evidence type="ECO:0000256" key="1">
    <source>
        <dbReference type="SAM" id="MobiDB-lite"/>
    </source>
</evidence>
<proteinExistence type="predicted"/>
<gene>
    <name evidence="3" type="ORF">GRI36_06820</name>
</gene>
<dbReference type="InterPro" id="IPR010865">
    <property type="entry name" value="DUF1499"/>
</dbReference>
<evidence type="ECO:0000313" key="4">
    <source>
        <dbReference type="Proteomes" id="UP000468943"/>
    </source>
</evidence>